<dbReference type="GO" id="GO:0070482">
    <property type="term" value="P:response to oxygen levels"/>
    <property type="evidence" value="ECO:0007669"/>
    <property type="project" value="TreeGrafter"/>
</dbReference>
<dbReference type="GO" id="GO:0004383">
    <property type="term" value="F:guanylate cyclase activity"/>
    <property type="evidence" value="ECO:0007669"/>
    <property type="project" value="UniProtKB-EC"/>
</dbReference>
<evidence type="ECO:0000259" key="2">
    <source>
        <dbReference type="Pfam" id="PF07700"/>
    </source>
</evidence>
<dbReference type="GO" id="GO:0020037">
    <property type="term" value="F:heme binding"/>
    <property type="evidence" value="ECO:0007669"/>
    <property type="project" value="InterPro"/>
</dbReference>
<dbReference type="InterPro" id="IPR038158">
    <property type="entry name" value="H-NOX_domain_sf"/>
</dbReference>
<gene>
    <name evidence="3" type="ORF">NECAME_04580</name>
</gene>
<dbReference type="FunFam" id="3.90.1520.10:FF:000005">
    <property type="entry name" value="Soluble guanylate cyclase gcy-36"/>
    <property type="match status" value="1"/>
</dbReference>
<dbReference type="InterPro" id="IPR011644">
    <property type="entry name" value="Heme_NO-bd"/>
</dbReference>
<keyword evidence="4" id="KW-1185">Reference proteome</keyword>
<dbReference type="GO" id="GO:0019934">
    <property type="term" value="P:cGMP-mediated signaling"/>
    <property type="evidence" value="ECO:0007669"/>
    <property type="project" value="TreeGrafter"/>
</dbReference>
<reference evidence="4" key="1">
    <citation type="journal article" date="2014" name="Nat. Genet.">
        <title>Genome of the human hookworm Necator americanus.</title>
        <authorList>
            <person name="Tang Y.T."/>
            <person name="Gao X."/>
            <person name="Rosa B.A."/>
            <person name="Abubucker S."/>
            <person name="Hallsworth-Pepin K."/>
            <person name="Martin J."/>
            <person name="Tyagi R."/>
            <person name="Heizer E."/>
            <person name="Zhang X."/>
            <person name="Bhonagiri-Palsikar V."/>
            <person name="Minx P."/>
            <person name="Warren W.C."/>
            <person name="Wang Q."/>
            <person name="Zhan B."/>
            <person name="Hotez P.J."/>
            <person name="Sternberg P.W."/>
            <person name="Dougall A."/>
            <person name="Gaze S.T."/>
            <person name="Mulvenna J."/>
            <person name="Sotillo J."/>
            <person name="Ranganathan S."/>
            <person name="Rabelo E.M."/>
            <person name="Wilson R.K."/>
            <person name="Felgner P.L."/>
            <person name="Bethony J."/>
            <person name="Hawdon J.M."/>
            <person name="Gasser R.B."/>
            <person name="Loukas A."/>
            <person name="Mitreva M."/>
        </authorList>
    </citation>
    <scope>NUCLEOTIDE SEQUENCE [LARGE SCALE GENOMIC DNA]</scope>
</reference>
<organism evidence="3 4">
    <name type="scientific">Necator americanus</name>
    <name type="common">Human hookworm</name>
    <dbReference type="NCBI Taxonomy" id="51031"/>
    <lineage>
        <taxon>Eukaryota</taxon>
        <taxon>Metazoa</taxon>
        <taxon>Ecdysozoa</taxon>
        <taxon>Nematoda</taxon>
        <taxon>Chromadorea</taxon>
        <taxon>Rhabditida</taxon>
        <taxon>Rhabditina</taxon>
        <taxon>Rhabditomorpha</taxon>
        <taxon>Strongyloidea</taxon>
        <taxon>Ancylostomatidae</taxon>
        <taxon>Bunostominae</taxon>
        <taxon>Necator</taxon>
    </lineage>
</organism>
<dbReference type="Gene3D" id="3.90.1520.10">
    <property type="entry name" value="H-NOX domain"/>
    <property type="match status" value="1"/>
</dbReference>
<dbReference type="OMA" id="AWENIRR"/>
<dbReference type="PANTHER" id="PTHR45655:SF16">
    <property type="entry name" value="SOLUBLE GUANYLATE CYCLASE GCY-36"/>
    <property type="match status" value="1"/>
</dbReference>
<dbReference type="KEGG" id="nai:NECAME_04580"/>
<dbReference type="OrthoDB" id="6127067at2759"/>
<sequence>MIGADKKERALGLKEMNHLAGFYEFGFIHESIRQLMLRKYGDELWQEVLTRAGFENGKENVVNHYYSDSDTYSLVDSVAVITKMTREQVWEMYGSFLIEYTMEIGWDELIRSMSPNLKGFLDNLDSLHYFIDHVVYKANLRGPSFRCEENADGSITLHYFTGRPGLYPIVRGVLREVAKRVFNIDISLNITGRTQRSVQMATGERVEEHVIFVVKVIDK</sequence>
<proteinExistence type="predicted"/>
<dbReference type="PANTHER" id="PTHR45655">
    <property type="entry name" value="GUANYLATE CYCLASE SOLUBLE SUBUNIT BETA-2"/>
    <property type="match status" value="1"/>
</dbReference>
<feature type="domain" description="Heme NO-binding" evidence="2">
    <location>
        <begin position="26"/>
        <end position="189"/>
    </location>
</feature>
<accession>W2SSN2</accession>
<evidence type="ECO:0000313" key="4">
    <source>
        <dbReference type="Proteomes" id="UP000053676"/>
    </source>
</evidence>
<dbReference type="AlphaFoldDB" id="W2SSN2"/>
<name>W2SSN2_NECAM</name>
<evidence type="ECO:0000313" key="3">
    <source>
        <dbReference type="EMBL" id="ETN71836.1"/>
    </source>
</evidence>
<protein>
    <submittedName>
        <fullName evidence="3">Heme NO binding protein</fullName>
    </submittedName>
</protein>
<evidence type="ECO:0000256" key="1">
    <source>
        <dbReference type="ARBA" id="ARBA00001436"/>
    </source>
</evidence>
<comment type="catalytic activity">
    <reaction evidence="1">
        <text>GTP = 3',5'-cyclic GMP + diphosphate</text>
        <dbReference type="Rhea" id="RHEA:13665"/>
        <dbReference type="ChEBI" id="CHEBI:33019"/>
        <dbReference type="ChEBI" id="CHEBI:37565"/>
        <dbReference type="ChEBI" id="CHEBI:57746"/>
        <dbReference type="EC" id="4.6.1.2"/>
    </reaction>
</comment>
<dbReference type="SUPFAM" id="SSF111126">
    <property type="entry name" value="Ligand-binding domain in the NO signalling and Golgi transport"/>
    <property type="match status" value="1"/>
</dbReference>
<dbReference type="Proteomes" id="UP000053676">
    <property type="component" value="Unassembled WGS sequence"/>
</dbReference>
<dbReference type="Pfam" id="PF07700">
    <property type="entry name" value="HNOB"/>
    <property type="match status" value="1"/>
</dbReference>
<dbReference type="GO" id="GO:0008074">
    <property type="term" value="C:guanylate cyclase complex, soluble"/>
    <property type="evidence" value="ECO:0007669"/>
    <property type="project" value="TreeGrafter"/>
</dbReference>
<dbReference type="EMBL" id="KI666719">
    <property type="protein sequence ID" value="ETN71836.1"/>
    <property type="molecule type" value="Genomic_DNA"/>
</dbReference>
<dbReference type="InterPro" id="IPR024096">
    <property type="entry name" value="NO_sig/Golgi_transp_ligand-bd"/>
</dbReference>